<dbReference type="CDD" id="cd00038">
    <property type="entry name" value="CAP_ED"/>
    <property type="match status" value="2"/>
</dbReference>
<feature type="transmembrane region" description="Helical" evidence="11">
    <location>
        <begin position="975"/>
        <end position="994"/>
    </location>
</feature>
<feature type="transmembrane region" description="Helical" evidence="11">
    <location>
        <begin position="288"/>
        <end position="310"/>
    </location>
</feature>
<reference evidence="13" key="1">
    <citation type="submission" date="2019-03" db="EMBL/GenBank/DDBJ databases">
        <authorList>
            <person name="Mank J."/>
            <person name="Almeida P."/>
        </authorList>
    </citation>
    <scope>NUCLEOTIDE SEQUENCE</scope>
    <source>
        <strain evidence="13">78183</strain>
    </source>
</reference>
<evidence type="ECO:0000256" key="9">
    <source>
        <dbReference type="ARBA" id="ARBA00023303"/>
    </source>
</evidence>
<protein>
    <recommendedName>
        <fullName evidence="12">Cyclic nucleotide-binding domain-containing protein</fullName>
    </recommendedName>
</protein>
<sequence>MSTAMLSALDTAQANDLLFLQVFTLFLIVSRHSLLSFQSFCTALSNLPIADDAKWLSMTKIIFQCCQTHIQSQRMKLWILDFGHFFRGLKVHRPPLIRIPWSPMVMETNPVGFTGPLRSARKAPLVQMSGPLYVTSNTGNLFLANHGVTASIKVESKPEKHPSFNGMDQHDWDDKYTATNACASDPYCTTCPLYYHSTASQQRHAKAYSIFDSKFHNVLYGDAKGWARRFNNSINSYIPGVMNPHAKVVQKWNKFFVISCLGAIFVDPLFFILLSVKQEEKCIVINWGMAKAIVFLRCLIDAIFLLNILLQFRLAYVAPESRVVGAGELVDHPKKIAKHYLRGFFFIDLFVVLPLPQITLLLLLLLKGLDSIGANYAKNLLQAVILVQYIPRLFRFIPLLIGPNGFIFETALANFSYKSFHLCAVWPYHWVVLVSLWVTEFCFAKWVQSKLNIWKENPKCQCLFYIRWFFLWNLYPSSQSHLGKISSSDTHIPLVWGIQQISTLAGNQTPSYFLPEILFIMAIIGIGLLLFAFLIGNMQNFLQALGRRRLEMSLRRRDVDKWMRHRHLPVELRRRVVEAERYHWAATRGVNEEMLLENLPEDLQRDIRRHLFKFIKKVWIFHLMDEHILDAVCEKLKQKIYIKGSEVLYVGGLVEKMVFIVRGKLESIGLDGTMVALSEGNVCGEELLTWFLEHSSVSKDGRKIKISGQRLISNRTIRCLTNVEAFSLSAADLEQVTSLFARNLRNPLVQGAIRVGFSLLQVTAEMDIHDKDNIPMLSDTHPKSVDEIADSRFRPFLSRTQSASTSIRLDSMESYGSETNLVGFTGPLRSARKAPLVQMSGPLYVNRNTENLFLANHGVTTRKTVEHKPERYPSLSGMDQNDWDDKYTATNAHLMRSGQLGMCHDPYCTTCPSYYHSRASQQRQAKTSSIFDSKFHSVLYGDAKGWARRFHNAINSYIPGVMNPHAKAVQKWNKFFVISCLVAIFVDPLFFIVFSVKQEEKCIVIDWGITKAVVFFRCLTDAIYLLNILLRFRLAYVAPESRVVGAGELVDHPKKIAKHYLRGCFFVDLFVVLPLPQIIVLVLLPKGLDSSGANIAKNLLRAAILVQYIPRLFRFLPLLIGQSPNGFIFETASANFFINLFTFVLSGHIIGSCWYLLGLQRVNQCLHDACHNSSIPDCKKFIDCGLKNSSNWEIWKNNTNATACFTSNGGFSYGIYAQAVNLTGENTITRYTYSLFWGFQQISTLAGNQIPSYFIWEILFTMAVIGIGLLLFAFLIGNMQNFLQALGRRRSEMSLRRRDVDQWMRHRRLPVELRRRVIEAERYHWAATRGVNEEMLLENLPEDLQRDIRRHLFKFVKKVWIFHLMDEHILDAVCEKLKQKIYIMGSEVLYAGGLVEKMVFIVRGKLESIGHDGTVEALSEGNVCGEELLTWFLEHSSVSKDGRKIKISGQRLISNRTVKCLTNVEAFSLSAADLEQVTSLFARNLRNPLVQGAIRYQSPYWRAMAATRIQVAWRYRQKRLKHGKNSRSNNFAPHPSNSSFMRV</sequence>
<gene>
    <name evidence="13" type="ORF">SVIM_LOCUS252336</name>
</gene>
<feature type="transmembrane region" description="Helical" evidence="11">
    <location>
        <begin position="428"/>
        <end position="447"/>
    </location>
</feature>
<feature type="transmembrane region" description="Helical" evidence="11">
    <location>
        <begin position="344"/>
        <end position="366"/>
    </location>
</feature>
<evidence type="ECO:0000313" key="13">
    <source>
        <dbReference type="EMBL" id="VFU42252.1"/>
    </source>
</evidence>
<comment type="similarity">
    <text evidence="2">Belongs to the cyclic nucleotide-gated cation channel (TC 1.A.1.5) family.</text>
</comment>
<dbReference type="Gene3D" id="1.10.287.70">
    <property type="match status" value="1"/>
</dbReference>
<feature type="transmembrane region" description="Helical" evidence="11">
    <location>
        <begin position="1064"/>
        <end position="1084"/>
    </location>
</feature>
<feature type="region of interest" description="Disordered" evidence="10">
    <location>
        <begin position="1521"/>
        <end position="1543"/>
    </location>
</feature>
<dbReference type="PANTHER" id="PTHR45651:SF11">
    <property type="entry name" value="CYCLIC NUCLEOTIDE-GATED ION CHANNEL 20, CHLOROPLASTIC-RELATED"/>
    <property type="match status" value="1"/>
</dbReference>
<keyword evidence="3" id="KW-0813">Transport</keyword>
<dbReference type="InterPro" id="IPR018490">
    <property type="entry name" value="cNMP-bd_dom_sf"/>
</dbReference>
<evidence type="ECO:0000256" key="4">
    <source>
        <dbReference type="ARBA" id="ARBA00022692"/>
    </source>
</evidence>
<evidence type="ECO:0000259" key="12">
    <source>
        <dbReference type="PROSITE" id="PS50042"/>
    </source>
</evidence>
<name>A0A6N2LN15_SALVM</name>
<feature type="domain" description="Cyclic nucleotide-binding" evidence="12">
    <location>
        <begin position="620"/>
        <end position="688"/>
    </location>
</feature>
<evidence type="ECO:0000256" key="6">
    <source>
        <dbReference type="ARBA" id="ARBA00023065"/>
    </source>
</evidence>
<dbReference type="PANTHER" id="PTHR45651">
    <property type="entry name" value="CYCLIC NUCLEOTIDE-GATED ION CHANNEL 15-RELATED-RELATED"/>
    <property type="match status" value="1"/>
</dbReference>
<evidence type="ECO:0000256" key="8">
    <source>
        <dbReference type="ARBA" id="ARBA00023286"/>
    </source>
</evidence>
<dbReference type="EMBL" id="CAADRP010001574">
    <property type="protein sequence ID" value="VFU42252.1"/>
    <property type="molecule type" value="Genomic_DNA"/>
</dbReference>
<comment type="subcellular location">
    <subcellularLocation>
        <location evidence="1">Membrane</location>
        <topology evidence="1">Multi-pass membrane protein</topology>
    </subcellularLocation>
</comment>
<dbReference type="Pfam" id="PF00520">
    <property type="entry name" value="Ion_trans"/>
    <property type="match status" value="2"/>
</dbReference>
<keyword evidence="6" id="KW-0406">Ion transport</keyword>
<feature type="transmembrane region" description="Helical" evidence="11">
    <location>
        <begin position="255"/>
        <end position="276"/>
    </location>
</feature>
<feature type="domain" description="Cyclic nucleotide-binding" evidence="12">
    <location>
        <begin position="1361"/>
        <end position="1429"/>
    </location>
</feature>
<dbReference type="Gene3D" id="2.60.120.10">
    <property type="entry name" value="Jelly Rolls"/>
    <property type="match status" value="2"/>
</dbReference>
<keyword evidence="4 11" id="KW-0812">Transmembrane</keyword>
<dbReference type="Gene3D" id="1.10.287.630">
    <property type="entry name" value="Helix hairpin bin"/>
    <property type="match status" value="2"/>
</dbReference>
<dbReference type="PROSITE" id="PS50042">
    <property type="entry name" value="CNMP_BINDING_3"/>
    <property type="match status" value="2"/>
</dbReference>
<feature type="transmembrane region" description="Helical" evidence="11">
    <location>
        <begin position="386"/>
        <end position="408"/>
    </location>
</feature>
<dbReference type="GO" id="GO:0005216">
    <property type="term" value="F:monoatomic ion channel activity"/>
    <property type="evidence" value="ECO:0007669"/>
    <property type="project" value="InterPro"/>
</dbReference>
<dbReference type="InterPro" id="IPR005821">
    <property type="entry name" value="Ion_trans_dom"/>
</dbReference>
<dbReference type="GO" id="GO:0016020">
    <property type="term" value="C:membrane"/>
    <property type="evidence" value="ECO:0007669"/>
    <property type="project" value="UniProtKB-SubCell"/>
</dbReference>
<feature type="transmembrane region" description="Helical" evidence="11">
    <location>
        <begin position="1253"/>
        <end position="1276"/>
    </location>
</feature>
<evidence type="ECO:0000256" key="1">
    <source>
        <dbReference type="ARBA" id="ARBA00004141"/>
    </source>
</evidence>
<dbReference type="InterPro" id="IPR014710">
    <property type="entry name" value="RmlC-like_jellyroll"/>
</dbReference>
<keyword evidence="9" id="KW-0407">Ion channel</keyword>
<dbReference type="SUPFAM" id="SSF81324">
    <property type="entry name" value="Voltage-gated potassium channels"/>
    <property type="match status" value="2"/>
</dbReference>
<accession>A0A6N2LN15</accession>
<evidence type="ECO:0000256" key="7">
    <source>
        <dbReference type="ARBA" id="ARBA00023136"/>
    </source>
</evidence>
<organism evidence="13">
    <name type="scientific">Salix viminalis</name>
    <name type="common">Common osier</name>
    <name type="synonym">Basket willow</name>
    <dbReference type="NCBI Taxonomy" id="40686"/>
    <lineage>
        <taxon>Eukaryota</taxon>
        <taxon>Viridiplantae</taxon>
        <taxon>Streptophyta</taxon>
        <taxon>Embryophyta</taxon>
        <taxon>Tracheophyta</taxon>
        <taxon>Spermatophyta</taxon>
        <taxon>Magnoliopsida</taxon>
        <taxon>eudicotyledons</taxon>
        <taxon>Gunneridae</taxon>
        <taxon>Pentapetalae</taxon>
        <taxon>rosids</taxon>
        <taxon>fabids</taxon>
        <taxon>Malpighiales</taxon>
        <taxon>Salicaceae</taxon>
        <taxon>Saliceae</taxon>
        <taxon>Salix</taxon>
    </lineage>
</organism>
<dbReference type="SUPFAM" id="SSF51206">
    <property type="entry name" value="cAMP-binding domain-like"/>
    <property type="match status" value="2"/>
</dbReference>
<keyword evidence="8" id="KW-1071">Ligand-gated ion channel</keyword>
<feature type="transmembrane region" description="Helical" evidence="11">
    <location>
        <begin position="1136"/>
        <end position="1157"/>
    </location>
</feature>
<evidence type="ECO:0000256" key="5">
    <source>
        <dbReference type="ARBA" id="ARBA00022989"/>
    </source>
</evidence>
<dbReference type="InterPro" id="IPR000595">
    <property type="entry name" value="cNMP-bd_dom"/>
</dbReference>
<proteinExistence type="inferred from homology"/>
<evidence type="ECO:0000256" key="3">
    <source>
        <dbReference type="ARBA" id="ARBA00022448"/>
    </source>
</evidence>
<evidence type="ECO:0000256" key="10">
    <source>
        <dbReference type="SAM" id="MobiDB-lite"/>
    </source>
</evidence>
<evidence type="ECO:0000256" key="2">
    <source>
        <dbReference type="ARBA" id="ARBA00010486"/>
    </source>
</evidence>
<feature type="compositionally biased region" description="Polar residues" evidence="10">
    <location>
        <begin position="1526"/>
        <end position="1543"/>
    </location>
</feature>
<evidence type="ECO:0000256" key="11">
    <source>
        <dbReference type="SAM" id="Phobius"/>
    </source>
</evidence>
<feature type="transmembrane region" description="Helical" evidence="11">
    <location>
        <begin position="517"/>
        <end position="542"/>
    </location>
</feature>
<dbReference type="SMART" id="SM00100">
    <property type="entry name" value="cNMP"/>
    <property type="match status" value="2"/>
</dbReference>
<keyword evidence="5 11" id="KW-1133">Transmembrane helix</keyword>
<keyword evidence="7 11" id="KW-0472">Membrane</keyword>